<evidence type="ECO:0000256" key="2">
    <source>
        <dbReference type="ARBA" id="ARBA00004401"/>
    </source>
</evidence>
<dbReference type="InterPro" id="IPR000066">
    <property type="entry name" value="Antenna_a/b"/>
</dbReference>
<evidence type="ECO:0000256" key="6">
    <source>
        <dbReference type="ARBA" id="ARBA00022692"/>
    </source>
</evidence>
<evidence type="ECO:0000256" key="4">
    <source>
        <dbReference type="ARBA" id="ARBA00022494"/>
    </source>
</evidence>
<proteinExistence type="predicted"/>
<keyword evidence="13" id="KW-0437">Light-harvesting polypeptide</keyword>
<comment type="subcellular location">
    <subcellularLocation>
        <location evidence="2">Cell membrane</location>
        <topology evidence="2">Single-pass type II membrane protein</topology>
    </subcellularLocation>
</comment>
<evidence type="ECO:0000259" key="15">
    <source>
        <dbReference type="Pfam" id="PF00556"/>
    </source>
</evidence>
<feature type="transmembrane region" description="Helical" evidence="14">
    <location>
        <begin position="18"/>
        <end position="38"/>
    </location>
</feature>
<dbReference type="Proteomes" id="UP000587070">
    <property type="component" value="Unassembled WGS sequence"/>
</dbReference>
<keyword evidence="6 14" id="KW-0812">Transmembrane</keyword>
<evidence type="ECO:0000256" key="7">
    <source>
        <dbReference type="ARBA" id="ARBA00022723"/>
    </source>
</evidence>
<dbReference type="GO" id="GO:0005886">
    <property type="term" value="C:plasma membrane"/>
    <property type="evidence" value="ECO:0007669"/>
    <property type="project" value="UniProtKB-SubCell"/>
</dbReference>
<keyword evidence="9" id="KW-0076">Bacteriochlorophyll</keyword>
<evidence type="ECO:0000256" key="10">
    <source>
        <dbReference type="ARBA" id="ARBA00022989"/>
    </source>
</evidence>
<dbReference type="InterPro" id="IPR018332">
    <property type="entry name" value="Antenna_alpha"/>
</dbReference>
<keyword evidence="8" id="KW-0460">Magnesium</keyword>
<evidence type="ECO:0000256" key="11">
    <source>
        <dbReference type="ARBA" id="ARBA00022991"/>
    </source>
</evidence>
<evidence type="ECO:0000256" key="12">
    <source>
        <dbReference type="ARBA" id="ARBA00023136"/>
    </source>
</evidence>
<evidence type="ECO:0000256" key="9">
    <source>
        <dbReference type="ARBA" id="ARBA00022956"/>
    </source>
</evidence>
<dbReference type="InterPro" id="IPR002361">
    <property type="entry name" value="Antenna_alpha_CS"/>
</dbReference>
<protein>
    <submittedName>
        <fullName evidence="16">Light-harvesting complex 1 alpha chain</fullName>
    </submittedName>
</protein>
<dbReference type="GO" id="GO:0046872">
    <property type="term" value="F:metal ion binding"/>
    <property type="evidence" value="ECO:0007669"/>
    <property type="project" value="UniProtKB-KW"/>
</dbReference>
<accession>A0A840GJP1</accession>
<evidence type="ECO:0000313" key="16">
    <source>
        <dbReference type="EMBL" id="MBB4248662.1"/>
    </source>
</evidence>
<dbReference type="GO" id="GO:0030077">
    <property type="term" value="C:plasma membrane light-harvesting complex"/>
    <property type="evidence" value="ECO:0007669"/>
    <property type="project" value="InterPro"/>
</dbReference>
<keyword evidence="12 14" id="KW-0472">Membrane</keyword>
<feature type="domain" description="Antenna complex alpha/beta subunit" evidence="15">
    <location>
        <begin position="6"/>
        <end position="46"/>
    </location>
</feature>
<dbReference type="RefSeq" id="WP_153114720.1">
    <property type="nucleotide sequence ID" value="NZ_JACIGE010000012.1"/>
</dbReference>
<keyword evidence="17" id="KW-1185">Reference proteome</keyword>
<dbReference type="PRINTS" id="PR00673">
    <property type="entry name" value="LIGHTHARVSTA"/>
</dbReference>
<dbReference type="GO" id="GO:0019866">
    <property type="term" value="C:organelle inner membrane"/>
    <property type="evidence" value="ECO:0007669"/>
    <property type="project" value="InterPro"/>
</dbReference>
<keyword evidence="4" id="KW-0148">Chlorophyll</keyword>
<dbReference type="SUPFAM" id="SSF56918">
    <property type="entry name" value="Light-harvesting complex subunits"/>
    <property type="match status" value="1"/>
</dbReference>
<evidence type="ECO:0000256" key="5">
    <source>
        <dbReference type="ARBA" id="ARBA00022549"/>
    </source>
</evidence>
<keyword evidence="5" id="KW-0042">Antenna complex</keyword>
<comment type="caution">
    <text evidence="16">The sequence shown here is derived from an EMBL/GenBank/DDBJ whole genome shotgun (WGS) entry which is preliminary data.</text>
</comment>
<dbReference type="Pfam" id="PF00556">
    <property type="entry name" value="LHC"/>
    <property type="match status" value="1"/>
</dbReference>
<dbReference type="Gene3D" id="4.10.220.20">
    <property type="entry name" value="Light-harvesting complex"/>
    <property type="match status" value="1"/>
</dbReference>
<evidence type="ECO:0000256" key="14">
    <source>
        <dbReference type="SAM" id="Phobius"/>
    </source>
</evidence>
<comment type="function">
    <text evidence="1">Antenna complexes are light-harvesting systems, which transfer the excitation energy to the reaction centers.</text>
</comment>
<dbReference type="PROSITE" id="PS00968">
    <property type="entry name" value="ANTENNA_COMP_ALPHA"/>
    <property type="match status" value="1"/>
</dbReference>
<evidence type="ECO:0000256" key="8">
    <source>
        <dbReference type="ARBA" id="ARBA00022842"/>
    </source>
</evidence>
<dbReference type="InterPro" id="IPR035889">
    <property type="entry name" value="Light-harvesting_complex"/>
</dbReference>
<sequence>MSAPAQWKLWLVMDPRTVMIGTAAWLGVLALLIHFLLLGTERFNWIDTGLKEQKATAAAQAAITPAPVTAAAK</sequence>
<evidence type="ECO:0000256" key="3">
    <source>
        <dbReference type="ARBA" id="ARBA00022475"/>
    </source>
</evidence>
<dbReference type="NCBIfam" id="NF040861">
    <property type="entry name" value="pufA_517_ASD"/>
    <property type="match status" value="1"/>
</dbReference>
<dbReference type="GO" id="GO:0019684">
    <property type="term" value="P:photosynthesis, light reaction"/>
    <property type="evidence" value="ECO:0007669"/>
    <property type="project" value="InterPro"/>
</dbReference>
<evidence type="ECO:0000256" key="1">
    <source>
        <dbReference type="ARBA" id="ARBA00002455"/>
    </source>
</evidence>
<keyword evidence="7" id="KW-0479">Metal-binding</keyword>
<dbReference type="OrthoDB" id="8564165at2"/>
<dbReference type="AlphaFoldDB" id="A0A840GJP1"/>
<evidence type="ECO:0000313" key="17">
    <source>
        <dbReference type="Proteomes" id="UP000587070"/>
    </source>
</evidence>
<keyword evidence="10 14" id="KW-1133">Transmembrane helix</keyword>
<keyword evidence="3" id="KW-1003">Cell membrane</keyword>
<reference evidence="16 17" key="1">
    <citation type="submission" date="2020-08" db="EMBL/GenBank/DDBJ databases">
        <title>Genome sequencing of Purple Non-Sulfur Bacteria from various extreme environments.</title>
        <authorList>
            <person name="Mayer M."/>
        </authorList>
    </citation>
    <scope>NUCLEOTIDE SEQUENCE [LARGE SCALE GENOMIC DNA]</scope>
    <source>
        <strain evidence="16 17">2761</strain>
    </source>
</reference>
<keyword evidence="11" id="KW-0157">Chromophore</keyword>
<name>A0A840GJP1_RHOTE</name>
<evidence type="ECO:0000256" key="13">
    <source>
        <dbReference type="ARBA" id="ARBA00023243"/>
    </source>
</evidence>
<dbReference type="GO" id="GO:0042314">
    <property type="term" value="F:bacteriochlorophyll binding"/>
    <property type="evidence" value="ECO:0007669"/>
    <property type="project" value="UniProtKB-KW"/>
</dbReference>
<dbReference type="EMBL" id="JACIGE010000012">
    <property type="protein sequence ID" value="MBB4248662.1"/>
    <property type="molecule type" value="Genomic_DNA"/>
</dbReference>
<organism evidence="16 17">
    <name type="scientific">Rhodocyclus tenuis</name>
    <name type="common">Rhodospirillum tenue</name>
    <dbReference type="NCBI Taxonomy" id="1066"/>
    <lineage>
        <taxon>Bacteria</taxon>
        <taxon>Pseudomonadati</taxon>
        <taxon>Pseudomonadota</taxon>
        <taxon>Betaproteobacteria</taxon>
        <taxon>Rhodocyclales</taxon>
        <taxon>Rhodocyclaceae</taxon>
        <taxon>Rhodocyclus</taxon>
    </lineage>
</organism>
<gene>
    <name evidence="16" type="ORF">GGD90_003061</name>
</gene>